<evidence type="ECO:0000313" key="2">
    <source>
        <dbReference type="EMBL" id="ODA66832.1"/>
    </source>
</evidence>
<evidence type="ECO:0000313" key="3">
    <source>
        <dbReference type="Proteomes" id="UP000095087"/>
    </source>
</evidence>
<name>A0A1E2RXF5_9HYPH</name>
<dbReference type="RefSeq" id="WP_141693938.1">
    <property type="nucleotide sequence ID" value="NZ_MASI01000005.1"/>
</dbReference>
<evidence type="ECO:0008006" key="4">
    <source>
        <dbReference type="Google" id="ProtNLM"/>
    </source>
</evidence>
<keyword evidence="3" id="KW-1185">Reference proteome</keyword>
<proteinExistence type="predicted"/>
<feature type="chain" id="PRO_5009116536" description="Peptidase C51 domain-containing protein" evidence="1">
    <location>
        <begin position="21"/>
        <end position="147"/>
    </location>
</feature>
<feature type="signal peptide" evidence="1">
    <location>
        <begin position="1"/>
        <end position="20"/>
    </location>
</feature>
<protein>
    <recommendedName>
        <fullName evidence="4">Peptidase C51 domain-containing protein</fullName>
    </recommendedName>
</protein>
<dbReference type="STRING" id="1177755.A7A08_02129"/>
<dbReference type="EMBL" id="MASI01000005">
    <property type="protein sequence ID" value="ODA66832.1"/>
    <property type="molecule type" value="Genomic_DNA"/>
</dbReference>
<accession>A0A1E2RXF5</accession>
<dbReference type="AlphaFoldDB" id="A0A1E2RXF5"/>
<reference evidence="2 3" key="1">
    <citation type="submission" date="2016-07" db="EMBL/GenBank/DDBJ databases">
        <title>Draft genome sequence of Methyloligella halotolerans C2T (VKM B-2706T=CCUG 61687T=DSM 25045T), a halotolerant polyhydroxybutyrate accumulating methylotroph.</title>
        <authorList>
            <person name="Vasilenko O.V."/>
            <person name="Doronina N.V."/>
            <person name="Poroshina M.N."/>
            <person name="Tarlachkov S.V."/>
            <person name="Trotsenko Y.A."/>
        </authorList>
    </citation>
    <scope>NUCLEOTIDE SEQUENCE [LARGE SCALE GENOMIC DNA]</scope>
    <source>
        <strain evidence="2 3">VKM B-2706</strain>
    </source>
</reference>
<gene>
    <name evidence="2" type="ORF">A7A08_02129</name>
</gene>
<dbReference type="OrthoDB" id="7961117at2"/>
<comment type="caution">
    <text evidence="2">The sequence shown here is derived from an EMBL/GenBank/DDBJ whole genome shotgun (WGS) entry which is preliminary data.</text>
</comment>
<organism evidence="2 3">
    <name type="scientific">Methyloligella halotolerans</name>
    <dbReference type="NCBI Taxonomy" id="1177755"/>
    <lineage>
        <taxon>Bacteria</taxon>
        <taxon>Pseudomonadati</taxon>
        <taxon>Pseudomonadota</taxon>
        <taxon>Alphaproteobacteria</taxon>
        <taxon>Hyphomicrobiales</taxon>
        <taxon>Hyphomicrobiaceae</taxon>
        <taxon>Methyloligella</taxon>
    </lineage>
</organism>
<dbReference type="Proteomes" id="UP000095087">
    <property type="component" value="Unassembled WGS sequence"/>
</dbReference>
<evidence type="ECO:0000256" key="1">
    <source>
        <dbReference type="SAM" id="SignalP"/>
    </source>
</evidence>
<keyword evidence="1" id="KW-0732">Signal</keyword>
<sequence>MRVVFLALSLFMLTVQPSFADMPFGKKTANIGGFMKGAKAPWLKKATQDVGTNPTGWSRQWCGRYMRSVMPNPISSNRAIDWRHYGKGLNGPKVGAVAVMPHHVGIVQSFDANSVTLVSGNHSGSAGARKVGVGRYSRSRIVAYRWP</sequence>